<evidence type="ECO:0000313" key="2">
    <source>
        <dbReference type="EMBL" id="SEF93303.1"/>
    </source>
</evidence>
<keyword evidence="1" id="KW-0732">Signal</keyword>
<dbReference type="Proteomes" id="UP000236721">
    <property type="component" value="Unassembled WGS sequence"/>
</dbReference>
<dbReference type="AlphaFoldDB" id="A0A1H5W1M7"/>
<dbReference type="RefSeq" id="WP_103879603.1">
    <property type="nucleotide sequence ID" value="NZ_FNVG01000005.1"/>
</dbReference>
<name>A0A1H5W1M7_9VIBR</name>
<reference evidence="3" key="1">
    <citation type="submission" date="2016-10" db="EMBL/GenBank/DDBJ databases">
        <authorList>
            <person name="Varghese N."/>
            <person name="Submissions S."/>
        </authorList>
    </citation>
    <scope>NUCLEOTIDE SEQUENCE [LARGE SCALE GENOMIC DNA]</scope>
    <source>
        <strain evidence="3">CGMCC 1.7062</strain>
    </source>
</reference>
<proteinExistence type="predicted"/>
<evidence type="ECO:0008006" key="4">
    <source>
        <dbReference type="Google" id="ProtNLM"/>
    </source>
</evidence>
<sequence>MKKIYLLILCLTLTACVSVPISTIAKMSTFGWEDFQSINPEEVRVKITIPDGFVLDSEKSWFGVDINSSAGAHYGEFNLSEFELPYSEVKSRFLTKEKVTIYSLRFDKTSQAEFNDLKAFLSNHRADDIAIRVVPKLQSYPVTAEDVEVSIDIQLSATDGYFTLIDEAELSLDKLLQQKES</sequence>
<protein>
    <recommendedName>
        <fullName evidence="4">Lipoprotein</fullName>
    </recommendedName>
</protein>
<accession>A0A1H5W1M7</accession>
<feature type="signal peptide" evidence="1">
    <location>
        <begin position="1"/>
        <end position="25"/>
    </location>
</feature>
<evidence type="ECO:0000313" key="3">
    <source>
        <dbReference type="Proteomes" id="UP000236721"/>
    </source>
</evidence>
<dbReference type="EMBL" id="FNVG01000005">
    <property type="protein sequence ID" value="SEF93303.1"/>
    <property type="molecule type" value="Genomic_DNA"/>
</dbReference>
<evidence type="ECO:0000256" key="1">
    <source>
        <dbReference type="SAM" id="SignalP"/>
    </source>
</evidence>
<dbReference type="PROSITE" id="PS51257">
    <property type="entry name" value="PROKAR_LIPOPROTEIN"/>
    <property type="match status" value="1"/>
</dbReference>
<dbReference type="OrthoDB" id="6335119at2"/>
<keyword evidence="3" id="KW-1185">Reference proteome</keyword>
<gene>
    <name evidence="2" type="ORF">SAMN04488244_10598</name>
</gene>
<feature type="chain" id="PRO_5009287803" description="Lipoprotein" evidence="1">
    <location>
        <begin position="26"/>
        <end position="181"/>
    </location>
</feature>
<organism evidence="2 3">
    <name type="scientific">Vibrio hangzhouensis</name>
    <dbReference type="NCBI Taxonomy" id="462991"/>
    <lineage>
        <taxon>Bacteria</taxon>
        <taxon>Pseudomonadati</taxon>
        <taxon>Pseudomonadota</taxon>
        <taxon>Gammaproteobacteria</taxon>
        <taxon>Vibrionales</taxon>
        <taxon>Vibrionaceae</taxon>
        <taxon>Vibrio</taxon>
    </lineage>
</organism>